<organism evidence="1">
    <name type="scientific">Brassica oleracea</name>
    <name type="common">Wild cabbage</name>
    <dbReference type="NCBI Taxonomy" id="3712"/>
    <lineage>
        <taxon>Eukaryota</taxon>
        <taxon>Viridiplantae</taxon>
        <taxon>Streptophyta</taxon>
        <taxon>Embryophyta</taxon>
        <taxon>Tracheophyta</taxon>
        <taxon>Spermatophyta</taxon>
        <taxon>Magnoliopsida</taxon>
        <taxon>eudicotyledons</taxon>
        <taxon>Gunneridae</taxon>
        <taxon>Pentapetalae</taxon>
        <taxon>rosids</taxon>
        <taxon>malvids</taxon>
        <taxon>Brassicales</taxon>
        <taxon>Brassicaceae</taxon>
        <taxon>Brassiceae</taxon>
        <taxon>Brassica</taxon>
    </lineage>
</organism>
<proteinExistence type="predicted"/>
<evidence type="ECO:0000313" key="1">
    <source>
        <dbReference type="EMBL" id="VDD63496.1"/>
    </source>
</evidence>
<protein>
    <submittedName>
        <fullName evidence="1">Uncharacterized protein</fullName>
    </submittedName>
</protein>
<gene>
    <name evidence="1" type="ORF">BOLC6T38949H</name>
</gene>
<sequence length="64" mass="7460">MVFFNTLLMNSRQISKFQREIISMASSWTEEERNRATELPLRLGYHHSMEPAYGNNDCSSTVYA</sequence>
<dbReference type="EMBL" id="LR031880">
    <property type="protein sequence ID" value="VDD63496.1"/>
    <property type="molecule type" value="Genomic_DNA"/>
</dbReference>
<accession>A0A3P6GTP7</accession>
<reference evidence="1" key="1">
    <citation type="submission" date="2018-11" db="EMBL/GenBank/DDBJ databases">
        <authorList>
            <consortium name="Genoscope - CEA"/>
            <person name="William W."/>
        </authorList>
    </citation>
    <scope>NUCLEOTIDE SEQUENCE</scope>
</reference>
<dbReference type="AlphaFoldDB" id="A0A3P6GTP7"/>
<name>A0A3P6GTP7_BRAOL</name>